<feature type="domain" description="TadE-like" evidence="2">
    <location>
        <begin position="18"/>
        <end position="60"/>
    </location>
</feature>
<dbReference type="Pfam" id="PF07811">
    <property type="entry name" value="TadE"/>
    <property type="match status" value="1"/>
</dbReference>
<evidence type="ECO:0000313" key="3">
    <source>
        <dbReference type="EMBL" id="NDL60205.1"/>
    </source>
</evidence>
<comment type="caution">
    <text evidence="3">The sequence shown here is derived from an EMBL/GenBank/DDBJ whole genome shotgun (WGS) entry which is preliminary data.</text>
</comment>
<name>A0A7K3MA63_9ACTN</name>
<accession>A0A7K3MA63</accession>
<dbReference type="Proteomes" id="UP000460435">
    <property type="component" value="Unassembled WGS sequence"/>
</dbReference>
<keyword evidence="1" id="KW-1133">Transmembrane helix</keyword>
<organism evidence="3 4">
    <name type="scientific">Phytoactinopolyspora mesophila</name>
    <dbReference type="NCBI Taxonomy" id="2650750"/>
    <lineage>
        <taxon>Bacteria</taxon>
        <taxon>Bacillati</taxon>
        <taxon>Actinomycetota</taxon>
        <taxon>Actinomycetes</taxon>
        <taxon>Jiangellales</taxon>
        <taxon>Jiangellaceae</taxon>
        <taxon>Phytoactinopolyspora</taxon>
    </lineage>
</organism>
<keyword evidence="1" id="KW-0472">Membrane</keyword>
<dbReference type="RefSeq" id="WP_162452907.1">
    <property type="nucleotide sequence ID" value="NZ_WLZY01000010.1"/>
</dbReference>
<reference evidence="3 4" key="1">
    <citation type="submission" date="2019-11" db="EMBL/GenBank/DDBJ databases">
        <authorList>
            <person name="Li X.-J."/>
            <person name="Feng X.-M."/>
        </authorList>
    </citation>
    <scope>NUCLEOTIDE SEQUENCE [LARGE SCALE GENOMIC DNA]</scope>
    <source>
        <strain evidence="3 4">XMNu-373</strain>
    </source>
</reference>
<keyword evidence="4" id="KW-1185">Reference proteome</keyword>
<evidence type="ECO:0000259" key="2">
    <source>
        <dbReference type="Pfam" id="PF07811"/>
    </source>
</evidence>
<sequence>MTAPPLFKRGLHRTGEKGSVALEWVIIAPGVLLVMAVLALAGRVILASGAVEQAAADAARAASLARHPAAAVSEAQSAAAMSLQGQGLECLSTSVDVDTSGFAVPAGQHATVSVTITCPIKVSDLPIPGLSSRTAVKTGVSPIDTYRQR</sequence>
<protein>
    <submittedName>
        <fullName evidence="3">Pilus assembly protein</fullName>
    </submittedName>
</protein>
<keyword evidence="1" id="KW-0812">Transmembrane</keyword>
<proteinExistence type="predicted"/>
<evidence type="ECO:0000313" key="4">
    <source>
        <dbReference type="Proteomes" id="UP000460435"/>
    </source>
</evidence>
<dbReference type="InterPro" id="IPR012495">
    <property type="entry name" value="TadE-like_dom"/>
</dbReference>
<gene>
    <name evidence="3" type="ORF">F7O44_24330</name>
</gene>
<dbReference type="EMBL" id="WLZY01000010">
    <property type="protein sequence ID" value="NDL60205.1"/>
    <property type="molecule type" value="Genomic_DNA"/>
</dbReference>
<feature type="transmembrane region" description="Helical" evidence="1">
    <location>
        <begin position="20"/>
        <end position="41"/>
    </location>
</feature>
<evidence type="ECO:0000256" key="1">
    <source>
        <dbReference type="SAM" id="Phobius"/>
    </source>
</evidence>
<dbReference type="AlphaFoldDB" id="A0A7K3MA63"/>